<evidence type="ECO:0000313" key="1">
    <source>
        <dbReference type="EMBL" id="CAF1538342.1"/>
    </source>
</evidence>
<gene>
    <name evidence="1" type="ORF">ZHD862_LOCUS38989</name>
</gene>
<proteinExistence type="predicted"/>
<reference evidence="1" key="1">
    <citation type="submission" date="2021-02" db="EMBL/GenBank/DDBJ databases">
        <authorList>
            <person name="Nowell W R."/>
        </authorList>
    </citation>
    <scope>NUCLEOTIDE SEQUENCE</scope>
</reference>
<accession>A0A815VQV6</accession>
<comment type="caution">
    <text evidence="1">The sequence shown here is derived from an EMBL/GenBank/DDBJ whole genome shotgun (WGS) entry which is preliminary data.</text>
</comment>
<sequence>PYDVKLEKTFSKMTDDEKRLMIEKVKIKMNIYLFESLISDI</sequence>
<name>A0A815VQV6_9BILA</name>
<organism evidence="1 2">
    <name type="scientific">Rotaria sordida</name>
    <dbReference type="NCBI Taxonomy" id="392033"/>
    <lineage>
        <taxon>Eukaryota</taxon>
        <taxon>Metazoa</taxon>
        <taxon>Spiralia</taxon>
        <taxon>Gnathifera</taxon>
        <taxon>Rotifera</taxon>
        <taxon>Eurotatoria</taxon>
        <taxon>Bdelloidea</taxon>
        <taxon>Philodinida</taxon>
        <taxon>Philodinidae</taxon>
        <taxon>Rotaria</taxon>
    </lineage>
</organism>
<dbReference type="EMBL" id="CAJNOT010012591">
    <property type="protein sequence ID" value="CAF1538342.1"/>
    <property type="molecule type" value="Genomic_DNA"/>
</dbReference>
<protein>
    <submittedName>
        <fullName evidence="1">Uncharacterized protein</fullName>
    </submittedName>
</protein>
<dbReference type="Proteomes" id="UP000663864">
    <property type="component" value="Unassembled WGS sequence"/>
</dbReference>
<feature type="non-terminal residue" evidence="1">
    <location>
        <position position="1"/>
    </location>
</feature>
<dbReference type="AlphaFoldDB" id="A0A815VQV6"/>
<evidence type="ECO:0000313" key="2">
    <source>
        <dbReference type="Proteomes" id="UP000663864"/>
    </source>
</evidence>